<evidence type="ECO:0000256" key="5">
    <source>
        <dbReference type="ARBA" id="ARBA00022747"/>
    </source>
</evidence>
<dbReference type="EC" id="2.1.1.72" evidence="2"/>
<comment type="catalytic activity">
    <reaction evidence="6">
        <text>a 2'-deoxyadenosine in DNA + S-adenosyl-L-methionine = an N(6)-methyl-2'-deoxyadenosine in DNA + S-adenosyl-L-homocysteine + H(+)</text>
        <dbReference type="Rhea" id="RHEA:15197"/>
        <dbReference type="Rhea" id="RHEA-COMP:12418"/>
        <dbReference type="Rhea" id="RHEA-COMP:12419"/>
        <dbReference type="ChEBI" id="CHEBI:15378"/>
        <dbReference type="ChEBI" id="CHEBI:57856"/>
        <dbReference type="ChEBI" id="CHEBI:59789"/>
        <dbReference type="ChEBI" id="CHEBI:90615"/>
        <dbReference type="ChEBI" id="CHEBI:90616"/>
        <dbReference type="EC" id="2.1.1.72"/>
    </reaction>
</comment>
<dbReference type="AlphaFoldDB" id="A0A4Z1ALX4"/>
<dbReference type="GO" id="GO:0009307">
    <property type="term" value="P:DNA restriction-modification system"/>
    <property type="evidence" value="ECO:0007669"/>
    <property type="project" value="UniProtKB-KW"/>
</dbReference>
<evidence type="ECO:0000256" key="6">
    <source>
        <dbReference type="ARBA" id="ARBA00047942"/>
    </source>
</evidence>
<evidence type="ECO:0000313" key="10">
    <source>
        <dbReference type="Proteomes" id="UP000297241"/>
    </source>
</evidence>
<dbReference type="GO" id="GO:0008170">
    <property type="term" value="F:N-methyltransferase activity"/>
    <property type="evidence" value="ECO:0007669"/>
    <property type="project" value="InterPro"/>
</dbReference>
<evidence type="ECO:0000313" key="9">
    <source>
        <dbReference type="EMBL" id="TGN02699.1"/>
    </source>
</evidence>
<dbReference type="InterPro" id="IPR041635">
    <property type="entry name" value="Type_ISP_LLaBIII_C"/>
</dbReference>
<sequence>MPTSPRNKPFDKITIQALDRYIHSLETIAKTESFSEQSFRGPLADFVHSIESNILANNEPMRVACGAPDFVVYKNNVPIGYIETKKIGANLNSLENSDQLKRYRSDLSNLILTDYLEFRWFVDGEFRLSSSIGKFKNNRIIPFPNMKDQVLGLLDCFINEETPVSKDPKELAIRMGKLGRMIRDTIKETIKEAEKSKSPSVLKDQMKAFHSRLIKGLSEEQFADMYAQTICYGLFAARCNHHISGSFNREKAVFELPNTNPFLKRMFNSIAGTELDKSVTWIVDDLAYLLDRADFDSILKDFGKKTKQEDPVVHFYETFLSSYDPNIREKRGVYYTPEPIVKYIIYSVDSLLKEKKGFNIPNGLADSKIIPHPKKPGEKVHRISILDPSVGTGTFLFELIKTVFKHFEKNKGSWQDYVQSHLLPRMFGFEFLMAPYSIAHLKIVLQLRELGYQFDSEERLKIYLTNSLEDAPSLKETDGLDKFLEQEAQDAWEIKNSEPVSIIVGNPPYSGHSENSGDWITDLLHSKEGNYFEFDGKPLKEQNLKWLNDDYVKFLRFAQWKIENTGHGILAFVTNHGYLDNPTFRGMRQSLRKTFDEIYVLDLHGNSKKKEKQSDGSQDENVFEIQQGVAIGIFVKRITDGNTIKKPGRVFHSEIFGDREGKYDWLSKHNIKNTEWEEINPSKEFCLFKPQNERRREEYESNNKITEIMYTFSLGILTKRDSLTVAFTEEELQGKISHFTDSSLSDEEVSEEFSIPIIDKDRWDLKKARQEVKKFGSKQFIKDYTYRPFDSRSIYFYENIIARPNTKVMDHFDDPENLALVIGRQGLAVGGDTWNLVFVVNKLVDQNIFRRGGGTVFPLYTIEEDLFSGKNKRSNFSDPIIEELRIKQGTEDPEALFYYIYAILYSPKFRKRYSEFLKIDFPRIPLTSNRDLFKKLVQIGKKLTKCHLFQSNVHARLKFPMEGDSIIKSIFYDGEKTVWINETQYFGPISQKVWNYNIGGFQICEKWLKDRKGRQLTFLDIQHYSVIVHSIEQTIQFEIEIDEHITKSGGFPFK</sequence>
<gene>
    <name evidence="9" type="ORF">EHR06_01430</name>
</gene>
<dbReference type="PANTHER" id="PTHR33841:SF1">
    <property type="entry name" value="DNA METHYLTRANSFERASE A"/>
    <property type="match status" value="1"/>
</dbReference>
<feature type="domain" description="Type ISP restriction-modification enzyme LLaBIII C-terminal specificity" evidence="8">
    <location>
        <begin position="707"/>
        <end position="1027"/>
    </location>
</feature>
<keyword evidence="10" id="KW-1185">Reference proteome</keyword>
<comment type="caution">
    <text evidence="9">The sequence shown here is derived from an EMBL/GenBank/DDBJ whole genome shotgun (WGS) entry which is preliminary data.</text>
</comment>
<dbReference type="Pfam" id="PF18135">
    <property type="entry name" value="Type_ISP_C"/>
    <property type="match status" value="1"/>
</dbReference>
<keyword evidence="5" id="KW-0680">Restriction system</keyword>
<evidence type="ECO:0000256" key="3">
    <source>
        <dbReference type="ARBA" id="ARBA00022603"/>
    </source>
</evidence>
<dbReference type="InterPro" id="IPR050953">
    <property type="entry name" value="N4_N6_ade-DNA_methylase"/>
</dbReference>
<dbReference type="GO" id="GO:0009007">
    <property type="term" value="F:site-specific DNA-methyltransferase (adenine-specific) activity"/>
    <property type="evidence" value="ECO:0007669"/>
    <property type="project" value="UniProtKB-EC"/>
</dbReference>
<dbReference type="InterPro" id="IPR002052">
    <property type="entry name" value="DNA_methylase_N6_adenine_CS"/>
</dbReference>
<comment type="similarity">
    <text evidence="1">Belongs to the N(4)/N(6)-methyltransferase family.</text>
</comment>
<dbReference type="Pfam" id="PF02384">
    <property type="entry name" value="N6_Mtase"/>
    <property type="match status" value="1"/>
</dbReference>
<dbReference type="GO" id="GO:0003677">
    <property type="term" value="F:DNA binding"/>
    <property type="evidence" value="ECO:0007669"/>
    <property type="project" value="InterPro"/>
</dbReference>
<dbReference type="SUPFAM" id="SSF53335">
    <property type="entry name" value="S-adenosyl-L-methionine-dependent methyltransferases"/>
    <property type="match status" value="1"/>
</dbReference>
<name>A0A4Z1ALX4_9LEPT</name>
<dbReference type="RefSeq" id="WP_135755392.1">
    <property type="nucleotide sequence ID" value="NZ_RQHS01000005.1"/>
</dbReference>
<dbReference type="GO" id="GO:0032259">
    <property type="term" value="P:methylation"/>
    <property type="evidence" value="ECO:0007669"/>
    <property type="project" value="UniProtKB-KW"/>
</dbReference>
<dbReference type="EMBL" id="RQHS01000005">
    <property type="protein sequence ID" value="TGN02699.1"/>
    <property type="molecule type" value="Genomic_DNA"/>
</dbReference>
<evidence type="ECO:0000256" key="1">
    <source>
        <dbReference type="ARBA" id="ARBA00006594"/>
    </source>
</evidence>
<dbReference type="InterPro" id="IPR029063">
    <property type="entry name" value="SAM-dependent_MTases_sf"/>
</dbReference>
<reference evidence="9" key="1">
    <citation type="journal article" date="2019" name="PLoS Negl. Trop. Dis.">
        <title>Revisiting the worldwide diversity of Leptospira species in the environment.</title>
        <authorList>
            <person name="Vincent A.T."/>
            <person name="Schiettekatte O."/>
            <person name="Bourhy P."/>
            <person name="Veyrier F.J."/>
            <person name="Picardeau M."/>
        </authorList>
    </citation>
    <scope>NUCLEOTIDE SEQUENCE [LARGE SCALE GENOMIC DNA]</scope>
    <source>
        <strain evidence="9">201601113</strain>
    </source>
</reference>
<evidence type="ECO:0000259" key="7">
    <source>
        <dbReference type="Pfam" id="PF02384"/>
    </source>
</evidence>
<evidence type="ECO:0000259" key="8">
    <source>
        <dbReference type="Pfam" id="PF18135"/>
    </source>
</evidence>
<dbReference type="OrthoDB" id="9758243at2"/>
<dbReference type="PRINTS" id="PR00507">
    <property type="entry name" value="N12N6MTFRASE"/>
</dbReference>
<dbReference type="PANTHER" id="PTHR33841">
    <property type="entry name" value="DNA METHYLTRANSFERASE YEEA-RELATED"/>
    <property type="match status" value="1"/>
</dbReference>
<dbReference type="InterPro" id="IPR003356">
    <property type="entry name" value="DNA_methylase_A-5"/>
</dbReference>
<protein>
    <recommendedName>
        <fullName evidence="2">site-specific DNA-methyltransferase (adenine-specific)</fullName>
        <ecNumber evidence="2">2.1.1.72</ecNumber>
    </recommendedName>
</protein>
<accession>A0A4Z1ALX4</accession>
<dbReference type="Proteomes" id="UP000297241">
    <property type="component" value="Unassembled WGS sequence"/>
</dbReference>
<dbReference type="PROSITE" id="PS00092">
    <property type="entry name" value="N6_MTASE"/>
    <property type="match status" value="1"/>
</dbReference>
<feature type="domain" description="DNA methylase adenine-specific" evidence="7">
    <location>
        <begin position="308"/>
        <end position="519"/>
    </location>
</feature>
<evidence type="ECO:0000256" key="2">
    <source>
        <dbReference type="ARBA" id="ARBA00011900"/>
    </source>
</evidence>
<proteinExistence type="inferred from homology"/>
<keyword evidence="4 9" id="KW-0808">Transferase</keyword>
<keyword evidence="3 9" id="KW-0489">Methyltransferase</keyword>
<dbReference type="Gene3D" id="3.40.50.150">
    <property type="entry name" value="Vaccinia Virus protein VP39"/>
    <property type="match status" value="1"/>
</dbReference>
<evidence type="ECO:0000256" key="4">
    <source>
        <dbReference type="ARBA" id="ARBA00022679"/>
    </source>
</evidence>
<organism evidence="9 10">
    <name type="scientific">Leptospira dzoumogneensis</name>
    <dbReference type="NCBI Taxonomy" id="2484904"/>
    <lineage>
        <taxon>Bacteria</taxon>
        <taxon>Pseudomonadati</taxon>
        <taxon>Spirochaetota</taxon>
        <taxon>Spirochaetia</taxon>
        <taxon>Leptospirales</taxon>
        <taxon>Leptospiraceae</taxon>
        <taxon>Leptospira</taxon>
    </lineage>
</organism>